<evidence type="ECO:0000313" key="1">
    <source>
        <dbReference type="EMBL" id="HBU51466.1"/>
    </source>
</evidence>
<dbReference type="AlphaFoldDB" id="A0A358DYY2"/>
<name>A0A358DYY2_9ALTE</name>
<proteinExistence type="predicted"/>
<dbReference type="EMBL" id="DONK01000137">
    <property type="protein sequence ID" value="HBU51466.1"/>
    <property type="molecule type" value="Genomic_DNA"/>
</dbReference>
<dbReference type="RefSeq" id="WP_273016177.1">
    <property type="nucleotide sequence ID" value="NZ_CALBIY010000041.1"/>
</dbReference>
<dbReference type="Proteomes" id="UP000264779">
    <property type="component" value="Unassembled WGS sequence"/>
</dbReference>
<protein>
    <submittedName>
        <fullName evidence="1">Uncharacterized protein</fullName>
    </submittedName>
</protein>
<evidence type="ECO:0000313" key="2">
    <source>
        <dbReference type="Proteomes" id="UP000264779"/>
    </source>
</evidence>
<organism evidence="1 2">
    <name type="scientific">Alteromonas australica</name>
    <dbReference type="NCBI Taxonomy" id="589873"/>
    <lineage>
        <taxon>Bacteria</taxon>
        <taxon>Pseudomonadati</taxon>
        <taxon>Pseudomonadota</taxon>
        <taxon>Gammaproteobacteria</taxon>
        <taxon>Alteromonadales</taxon>
        <taxon>Alteromonadaceae</taxon>
        <taxon>Alteromonas/Salinimonas group</taxon>
        <taxon>Alteromonas</taxon>
    </lineage>
</organism>
<accession>A0A358DYY2</accession>
<sequence length="82" mass="9387">MSIKDQLQMMDEVLVKKIFFLSAYMMNDADLLNRTCEDMGLSRSEGLALIQVITEIGLNEETKVKTEKQLKDLQKEIECSLS</sequence>
<comment type="caution">
    <text evidence="1">The sequence shown here is derived from an EMBL/GenBank/DDBJ whole genome shotgun (WGS) entry which is preliminary data.</text>
</comment>
<reference evidence="1 2" key="1">
    <citation type="journal article" date="2018" name="Nat. Biotechnol.">
        <title>A standardized bacterial taxonomy based on genome phylogeny substantially revises the tree of life.</title>
        <authorList>
            <person name="Parks D.H."/>
            <person name="Chuvochina M."/>
            <person name="Waite D.W."/>
            <person name="Rinke C."/>
            <person name="Skarshewski A."/>
            <person name="Chaumeil P.A."/>
            <person name="Hugenholtz P."/>
        </authorList>
    </citation>
    <scope>NUCLEOTIDE SEQUENCE [LARGE SCALE GENOMIC DNA]</scope>
    <source>
        <strain evidence="1">UBA11621</strain>
    </source>
</reference>
<gene>
    <name evidence="1" type="ORF">DEB45_09405</name>
</gene>